<dbReference type="InterPro" id="IPR021027">
    <property type="entry name" value="Transposase_put_HTH"/>
</dbReference>
<feature type="domain" description="Cas12f1-like TNB" evidence="9">
    <location>
        <begin position="302"/>
        <end position="369"/>
    </location>
</feature>
<dbReference type="Proteomes" id="UP000252800">
    <property type="component" value="Unassembled WGS sequence"/>
</dbReference>
<dbReference type="PANTHER" id="PTHR30405">
    <property type="entry name" value="TRANSPOSASE"/>
    <property type="match status" value="1"/>
</dbReference>
<dbReference type="AlphaFoldDB" id="A0A366SDL1"/>
<dbReference type="RefSeq" id="WP_113785085.1">
    <property type="nucleotide sequence ID" value="NZ_KZ845747.1"/>
</dbReference>
<dbReference type="NCBIfam" id="TIGR01766">
    <property type="entry name" value="IS200/IS605 family accessory protein TnpB-like domain"/>
    <property type="match status" value="1"/>
</dbReference>
<keyword evidence="7" id="KW-0233">DNA recombination</keyword>
<dbReference type="GO" id="GO:0046872">
    <property type="term" value="F:metal ion binding"/>
    <property type="evidence" value="ECO:0007669"/>
    <property type="project" value="UniProtKB-KW"/>
</dbReference>
<dbReference type="Pfam" id="PF12323">
    <property type="entry name" value="HTH_OrfB_IS605"/>
    <property type="match status" value="1"/>
</dbReference>
<dbReference type="GO" id="GO:0006310">
    <property type="term" value="P:DNA recombination"/>
    <property type="evidence" value="ECO:0007669"/>
    <property type="project" value="UniProtKB-KW"/>
</dbReference>
<sequence>MERLKAYKFRIYPTEEQEIFFAKTFGCVRKVYNLMLNDRKKAYEEVKNDPSKKMTFPTPAKYKKEFPFLKEVDSLALANAQLHLDKAYKNFFRDKSVGFPRFKSKKNPVQSYTTNNQNGTVALIDSKFIKIPKLKSLVRIKLHRQPKGMIKSAIVSRHASGKYYISLLCKEEINELPKTNSAIGIDLGITDFAILSDGQKIDNNRFTSKMEKKLKREQRKLSKRALLAKNKGIPLSEAKNYQKQKRKVARLHEKVMNQRTDFLNKLSTEIIKNHDIICIEDLNVKGMLRNHKLARSISDVSWSSFVAKLQYKADWYGREIIKVDTWFPSSQICSECGHKDGKKSLDIREWTCPICHTHHDRDINASINILTEGLRIQTLA</sequence>
<dbReference type="InterPro" id="IPR053522">
    <property type="entry name" value="RNA-guided_endonuclease_TnpB"/>
</dbReference>
<evidence type="ECO:0000256" key="5">
    <source>
        <dbReference type="ARBA" id="ARBA00022833"/>
    </source>
</evidence>
<evidence type="ECO:0000313" key="12">
    <source>
        <dbReference type="Proteomes" id="UP000252800"/>
    </source>
</evidence>
<dbReference type="InterPro" id="IPR001959">
    <property type="entry name" value="Transposase"/>
</dbReference>
<dbReference type="PANTHER" id="PTHR30405:SF25">
    <property type="entry name" value="RNA-GUIDED DNA ENDONUCLEASE INSQ-RELATED"/>
    <property type="match status" value="1"/>
</dbReference>
<evidence type="ECO:0000256" key="7">
    <source>
        <dbReference type="ARBA" id="ARBA00023172"/>
    </source>
</evidence>
<keyword evidence="3" id="KW-0815">Transposition</keyword>
<comment type="similarity">
    <text evidence="2">In the N-terminal section; belongs to the transposase 2 family.</text>
</comment>
<dbReference type="EMBL" id="LEOY01000021">
    <property type="protein sequence ID" value="RBR27704.1"/>
    <property type="molecule type" value="Genomic_DNA"/>
</dbReference>
<proteinExistence type="inferred from homology"/>
<evidence type="ECO:0000259" key="8">
    <source>
        <dbReference type="Pfam" id="PF01385"/>
    </source>
</evidence>
<dbReference type="Pfam" id="PF07282">
    <property type="entry name" value="Cas12f1-like_TNB"/>
    <property type="match status" value="1"/>
</dbReference>
<evidence type="ECO:0000259" key="10">
    <source>
        <dbReference type="Pfam" id="PF12323"/>
    </source>
</evidence>
<feature type="domain" description="Transposase putative helix-turn-helix" evidence="10">
    <location>
        <begin position="1"/>
        <end position="45"/>
    </location>
</feature>
<evidence type="ECO:0000313" key="11">
    <source>
        <dbReference type="EMBL" id="RBR27704.1"/>
    </source>
</evidence>
<evidence type="ECO:0000256" key="4">
    <source>
        <dbReference type="ARBA" id="ARBA00022723"/>
    </source>
</evidence>
<dbReference type="InterPro" id="IPR010095">
    <property type="entry name" value="Cas12f1-like_TNB"/>
</dbReference>
<protein>
    <submittedName>
        <fullName evidence="11">IS605 OrfB family transposase</fullName>
    </submittedName>
</protein>
<evidence type="ECO:0000256" key="1">
    <source>
        <dbReference type="ARBA" id="ARBA00008761"/>
    </source>
</evidence>
<feature type="domain" description="Probable transposase IS891/IS1136/IS1341" evidence="8">
    <location>
        <begin position="171"/>
        <end position="290"/>
    </location>
</feature>
<accession>A0A366SDL1</accession>
<reference evidence="11 12" key="1">
    <citation type="submission" date="2015-06" db="EMBL/GenBank/DDBJ databases">
        <title>The Genome Sequence of Enterococcus cecorum 170AEA1.</title>
        <authorList>
            <consortium name="The Broad Institute Genomics Platform"/>
            <consortium name="The Broad Institute Genome Sequencing Center for Infectious Disease"/>
            <person name="Earl A.M."/>
            <person name="Van Tyne D."/>
            <person name="Lebreton F."/>
            <person name="Saavedra J.T."/>
            <person name="Gilmore M.S."/>
            <person name="Manson McGuire A."/>
            <person name="Clock S."/>
            <person name="Crupain M."/>
            <person name="Rangan U."/>
            <person name="Young S."/>
            <person name="Abouelleil A."/>
            <person name="Cao P."/>
            <person name="Chapman S.B."/>
            <person name="Griggs A."/>
            <person name="Priest M."/>
            <person name="Shea T."/>
            <person name="Wortman J."/>
            <person name="Nusbaum C."/>
            <person name="Birren B."/>
        </authorList>
    </citation>
    <scope>NUCLEOTIDE SEQUENCE [LARGE SCALE GENOMIC DNA]</scope>
    <source>
        <strain evidence="11 12">170AEA1</strain>
    </source>
</reference>
<dbReference type="Pfam" id="PF01385">
    <property type="entry name" value="OrfB_IS605"/>
    <property type="match status" value="1"/>
</dbReference>
<organism evidence="11 12">
    <name type="scientific">Enterococcus cecorum</name>
    <dbReference type="NCBI Taxonomy" id="44008"/>
    <lineage>
        <taxon>Bacteria</taxon>
        <taxon>Bacillati</taxon>
        <taxon>Bacillota</taxon>
        <taxon>Bacilli</taxon>
        <taxon>Lactobacillales</taxon>
        <taxon>Enterococcaceae</taxon>
        <taxon>Enterococcus</taxon>
    </lineage>
</organism>
<name>A0A366SDL1_9ENTE</name>
<keyword evidence="6" id="KW-0238">DNA-binding</keyword>
<comment type="similarity">
    <text evidence="1">In the C-terminal section; belongs to the transposase 35 family.</text>
</comment>
<dbReference type="NCBIfam" id="NF040570">
    <property type="entry name" value="guided_TnpB"/>
    <property type="match status" value="1"/>
</dbReference>
<evidence type="ECO:0000256" key="6">
    <source>
        <dbReference type="ARBA" id="ARBA00023125"/>
    </source>
</evidence>
<evidence type="ECO:0000259" key="9">
    <source>
        <dbReference type="Pfam" id="PF07282"/>
    </source>
</evidence>
<dbReference type="GO" id="GO:0032196">
    <property type="term" value="P:transposition"/>
    <property type="evidence" value="ECO:0007669"/>
    <property type="project" value="UniProtKB-KW"/>
</dbReference>
<dbReference type="InterPro" id="IPR051399">
    <property type="entry name" value="RNA-guided_DNA_endo/Transpos"/>
</dbReference>
<evidence type="ECO:0000256" key="3">
    <source>
        <dbReference type="ARBA" id="ARBA00022578"/>
    </source>
</evidence>
<dbReference type="GO" id="GO:0003677">
    <property type="term" value="F:DNA binding"/>
    <property type="evidence" value="ECO:0007669"/>
    <property type="project" value="UniProtKB-KW"/>
</dbReference>
<keyword evidence="4" id="KW-0479">Metal-binding</keyword>
<dbReference type="NCBIfam" id="NF038281">
    <property type="entry name" value="IS200_TnpB"/>
    <property type="match status" value="1"/>
</dbReference>
<keyword evidence="5" id="KW-0862">Zinc</keyword>
<comment type="caution">
    <text evidence="11">The sequence shown here is derived from an EMBL/GenBank/DDBJ whole genome shotgun (WGS) entry which is preliminary data.</text>
</comment>
<gene>
    <name evidence="11" type="ORF">EB18_02062</name>
</gene>
<evidence type="ECO:0000256" key="2">
    <source>
        <dbReference type="ARBA" id="ARBA00011044"/>
    </source>
</evidence>